<evidence type="ECO:0000256" key="4">
    <source>
        <dbReference type="ARBA" id="ARBA00022989"/>
    </source>
</evidence>
<evidence type="ECO:0000313" key="7">
    <source>
        <dbReference type="EMBL" id="NMD88942.1"/>
    </source>
</evidence>
<dbReference type="EMBL" id="QEKH01000002">
    <property type="protein sequence ID" value="PVY45585.1"/>
    <property type="molecule type" value="Genomic_DNA"/>
</dbReference>
<keyword evidence="3 6" id="KW-0812">Transmembrane</keyword>
<dbReference type="Pfam" id="PF03631">
    <property type="entry name" value="Virul_fac_BrkB"/>
    <property type="match status" value="1"/>
</dbReference>
<dbReference type="InterPro" id="IPR017039">
    <property type="entry name" value="Virul_fac_BrkB"/>
</dbReference>
<dbReference type="RefSeq" id="WP_116882610.1">
    <property type="nucleotide sequence ID" value="NZ_CABMMC010000022.1"/>
</dbReference>
<feature type="transmembrane region" description="Helical" evidence="6">
    <location>
        <begin position="48"/>
        <end position="70"/>
    </location>
</feature>
<keyword evidence="9" id="KW-1185">Reference proteome</keyword>
<dbReference type="NCBIfam" id="TIGR00765">
    <property type="entry name" value="yihY_not_rbn"/>
    <property type="match status" value="1"/>
</dbReference>
<sequence length="437" mass="49036">MKDRSAWIHHNVLGDDIPYTQLSWLGKLSRTFYCSARRYGSDHQSQRAVALTYYTLFAVVPVMALVFGIAKGFSLEDKLQVFLEEKFANHQDVLNWIYQFADTTLKEAQGGVVAGVGVIALIWTVIWLASNIERAFNAVWNLPTRKNMFRRFSDYLAIILVTPIILVVMSSAGVFMRSMMGHILAGMPWLGGAGFILFSIMIKLFPLLLVILLFTLIYFLVPNTKVRFGSALLSGIVAGMLYQLLQDGFIYVQSALYRYNTIYGSFAALPLFLIWLQWSWQIALFGAEIGYVHQNASSGLFDRMDTGPLSLRLRREYQLALARIVYRNFDDGKGPTAFSELCAALPIPMIRLQPLARELVEAGVFERVENSGSVALFMPGRPTERQTVCDLFDQLDRNGATVPEHLAARALSNIGPQLDRIRESAAASPGNLKIREL</sequence>
<protein>
    <submittedName>
        <fullName evidence="8">Membrane protein</fullName>
    </submittedName>
    <submittedName>
        <fullName evidence="7">YihY/virulence factor BrkB family protein</fullName>
    </submittedName>
</protein>
<dbReference type="PANTHER" id="PTHR30213">
    <property type="entry name" value="INNER MEMBRANE PROTEIN YHJD"/>
    <property type="match status" value="1"/>
</dbReference>
<reference evidence="7 10" key="2">
    <citation type="submission" date="2020-04" db="EMBL/GenBank/DDBJ databases">
        <authorList>
            <person name="Hitch T.C.A."/>
            <person name="Wylensek D."/>
            <person name="Clavel T."/>
        </authorList>
    </citation>
    <scope>NUCLEOTIDE SEQUENCE [LARGE SCALE GENOMIC DNA]</scope>
    <source>
        <strain evidence="7 10">COR2-253-APC-1A</strain>
    </source>
</reference>
<feature type="transmembrane region" description="Helical" evidence="6">
    <location>
        <begin position="195"/>
        <end position="221"/>
    </location>
</feature>
<feature type="transmembrane region" description="Helical" evidence="6">
    <location>
        <begin position="108"/>
        <end position="129"/>
    </location>
</feature>
<dbReference type="Proteomes" id="UP000576225">
    <property type="component" value="Unassembled WGS sequence"/>
</dbReference>
<evidence type="ECO:0000256" key="5">
    <source>
        <dbReference type="ARBA" id="ARBA00023136"/>
    </source>
</evidence>
<feature type="transmembrane region" description="Helical" evidence="6">
    <location>
        <begin position="155"/>
        <end position="175"/>
    </location>
</feature>
<evidence type="ECO:0000313" key="9">
    <source>
        <dbReference type="Proteomes" id="UP000245959"/>
    </source>
</evidence>
<evidence type="ECO:0000313" key="8">
    <source>
        <dbReference type="EMBL" id="PVY45585.1"/>
    </source>
</evidence>
<dbReference type="EMBL" id="JABAEW010000066">
    <property type="protein sequence ID" value="NMD88942.1"/>
    <property type="molecule type" value="Genomic_DNA"/>
</dbReference>
<keyword evidence="5 6" id="KW-0472">Membrane</keyword>
<accession>A0A2U1BAA8</accession>
<keyword evidence="4 6" id="KW-1133">Transmembrane helix</keyword>
<evidence type="ECO:0000256" key="3">
    <source>
        <dbReference type="ARBA" id="ARBA00022692"/>
    </source>
</evidence>
<gene>
    <name evidence="8" type="ORF">C8D82_102157</name>
    <name evidence="7" type="ORF">HF882_20355</name>
</gene>
<organism evidence="8 9">
    <name type="scientific">Victivallis vadensis</name>
    <dbReference type="NCBI Taxonomy" id="172901"/>
    <lineage>
        <taxon>Bacteria</taxon>
        <taxon>Pseudomonadati</taxon>
        <taxon>Lentisphaerota</taxon>
        <taxon>Lentisphaeria</taxon>
        <taxon>Victivallales</taxon>
        <taxon>Victivallaceae</taxon>
        <taxon>Victivallis</taxon>
    </lineage>
</organism>
<evidence type="ECO:0000256" key="1">
    <source>
        <dbReference type="ARBA" id="ARBA00004651"/>
    </source>
</evidence>
<feature type="transmembrane region" description="Helical" evidence="6">
    <location>
        <begin position="257"/>
        <end position="276"/>
    </location>
</feature>
<dbReference type="AlphaFoldDB" id="A0A2U1BAA8"/>
<evidence type="ECO:0000256" key="6">
    <source>
        <dbReference type="SAM" id="Phobius"/>
    </source>
</evidence>
<dbReference type="GeneID" id="78293943"/>
<reference evidence="8 9" key="1">
    <citation type="submission" date="2018-04" db="EMBL/GenBank/DDBJ databases">
        <title>Genomic Encyclopedia of Type Strains, Phase IV (KMG-IV): sequencing the most valuable type-strain genomes for metagenomic binning, comparative biology and taxonomic classification.</title>
        <authorList>
            <person name="Goeker M."/>
        </authorList>
    </citation>
    <scope>NUCLEOTIDE SEQUENCE [LARGE SCALE GENOMIC DNA]</scope>
    <source>
        <strain evidence="8 9">DSM 14823</strain>
    </source>
</reference>
<name>A0A2U1BAA8_9BACT</name>
<keyword evidence="2" id="KW-1003">Cell membrane</keyword>
<evidence type="ECO:0000256" key="2">
    <source>
        <dbReference type="ARBA" id="ARBA00022475"/>
    </source>
</evidence>
<dbReference type="OrthoDB" id="9808671at2"/>
<dbReference type="GO" id="GO:0005886">
    <property type="term" value="C:plasma membrane"/>
    <property type="evidence" value="ECO:0007669"/>
    <property type="project" value="UniProtKB-SubCell"/>
</dbReference>
<dbReference type="PANTHER" id="PTHR30213:SF0">
    <property type="entry name" value="UPF0761 MEMBRANE PROTEIN YIHY"/>
    <property type="match status" value="1"/>
</dbReference>
<proteinExistence type="predicted"/>
<dbReference type="Proteomes" id="UP000245959">
    <property type="component" value="Unassembled WGS sequence"/>
</dbReference>
<comment type="caution">
    <text evidence="8">The sequence shown here is derived from an EMBL/GenBank/DDBJ whole genome shotgun (WGS) entry which is preliminary data.</text>
</comment>
<comment type="subcellular location">
    <subcellularLocation>
        <location evidence="1">Cell membrane</location>
        <topology evidence="1">Multi-pass membrane protein</topology>
    </subcellularLocation>
</comment>
<evidence type="ECO:0000313" key="10">
    <source>
        <dbReference type="Proteomes" id="UP000576225"/>
    </source>
</evidence>
<feature type="transmembrane region" description="Helical" evidence="6">
    <location>
        <begin position="228"/>
        <end position="245"/>
    </location>
</feature>